<feature type="compositionally biased region" description="Basic and acidic residues" evidence="1">
    <location>
        <begin position="23"/>
        <end position="38"/>
    </location>
</feature>
<feature type="region of interest" description="Disordered" evidence="1">
    <location>
        <begin position="1"/>
        <end position="38"/>
    </location>
</feature>
<reference evidence="2 3" key="1">
    <citation type="submission" date="2017-06" db="EMBL/GenBank/DDBJ databases">
        <title>Description of Rhodopirellula bahusiensis sp. nov.</title>
        <authorList>
            <person name="Kizina J."/>
            <person name="Harder J."/>
        </authorList>
    </citation>
    <scope>NUCLEOTIDE SEQUENCE [LARGE SCALE GENOMIC DNA]</scope>
    <source>
        <strain evidence="2 3">SWK21</strain>
    </source>
</reference>
<proteinExistence type="predicted"/>
<feature type="compositionally biased region" description="Basic and acidic residues" evidence="1">
    <location>
        <begin position="1"/>
        <end position="10"/>
    </location>
</feature>
<keyword evidence="3" id="KW-1185">Reference proteome</keyword>
<sequence>MSGQETEKQSGEGNESSAASDSSRPETRSIRDRAEREFPAAVFVPPVWSFQTQTQRETAPGKLKKLVS</sequence>
<dbReference type="AlphaFoldDB" id="A0A2G1W0W3"/>
<accession>A0A2G1W0W3</accession>
<feature type="compositionally biased region" description="Polar residues" evidence="1">
    <location>
        <begin position="11"/>
        <end position="22"/>
    </location>
</feature>
<protein>
    <submittedName>
        <fullName evidence="2">Uncharacterized protein</fullName>
    </submittedName>
</protein>
<dbReference type="EMBL" id="NIZW01000026">
    <property type="protein sequence ID" value="PHQ32500.1"/>
    <property type="molecule type" value="Genomic_DNA"/>
</dbReference>
<comment type="caution">
    <text evidence="2">The sequence shown here is derived from an EMBL/GenBank/DDBJ whole genome shotgun (WGS) entry which is preliminary data.</text>
</comment>
<organism evidence="2 3">
    <name type="scientific">Rhodopirellula bahusiensis</name>
    <dbReference type="NCBI Taxonomy" id="2014065"/>
    <lineage>
        <taxon>Bacteria</taxon>
        <taxon>Pseudomonadati</taxon>
        <taxon>Planctomycetota</taxon>
        <taxon>Planctomycetia</taxon>
        <taxon>Pirellulales</taxon>
        <taxon>Pirellulaceae</taxon>
        <taxon>Rhodopirellula</taxon>
    </lineage>
</organism>
<name>A0A2G1W0W3_9BACT</name>
<evidence type="ECO:0000313" key="2">
    <source>
        <dbReference type="EMBL" id="PHQ32500.1"/>
    </source>
</evidence>
<gene>
    <name evidence="2" type="ORF">CEE69_25610</name>
</gene>
<evidence type="ECO:0000256" key="1">
    <source>
        <dbReference type="SAM" id="MobiDB-lite"/>
    </source>
</evidence>
<evidence type="ECO:0000313" key="3">
    <source>
        <dbReference type="Proteomes" id="UP000225740"/>
    </source>
</evidence>
<dbReference type="Proteomes" id="UP000225740">
    <property type="component" value="Unassembled WGS sequence"/>
</dbReference>